<sequence length="55" mass="6013">MNNTKGEETLAYQNGVVSYADLDTNSPSSSANRLQKIAGERVPEREAEEEQSQGL</sequence>
<evidence type="ECO:0000256" key="1">
    <source>
        <dbReference type="SAM" id="MobiDB-lite"/>
    </source>
</evidence>
<dbReference type="Gramene" id="rna-AYBTSS11_LOCUS7467">
    <property type="protein sequence ID" value="CAJ1936414.1"/>
    <property type="gene ID" value="gene-AYBTSS11_LOCUS7467"/>
</dbReference>
<feature type="compositionally biased region" description="Acidic residues" evidence="1">
    <location>
        <begin position="46"/>
        <end position="55"/>
    </location>
</feature>
<protein>
    <submittedName>
        <fullName evidence="2">Uncharacterized protein</fullName>
    </submittedName>
</protein>
<reference evidence="2" key="1">
    <citation type="submission" date="2023-10" db="EMBL/GenBank/DDBJ databases">
        <authorList>
            <person name="Domelevo Entfellner J.-B."/>
        </authorList>
    </citation>
    <scope>NUCLEOTIDE SEQUENCE</scope>
</reference>
<accession>A0AA86S5Z9</accession>
<dbReference type="EMBL" id="OY731400">
    <property type="protein sequence ID" value="CAJ1936414.1"/>
    <property type="molecule type" value="Genomic_DNA"/>
</dbReference>
<organism evidence="2 3">
    <name type="scientific">Sphenostylis stenocarpa</name>
    <dbReference type="NCBI Taxonomy" id="92480"/>
    <lineage>
        <taxon>Eukaryota</taxon>
        <taxon>Viridiplantae</taxon>
        <taxon>Streptophyta</taxon>
        <taxon>Embryophyta</taxon>
        <taxon>Tracheophyta</taxon>
        <taxon>Spermatophyta</taxon>
        <taxon>Magnoliopsida</taxon>
        <taxon>eudicotyledons</taxon>
        <taxon>Gunneridae</taxon>
        <taxon>Pentapetalae</taxon>
        <taxon>rosids</taxon>
        <taxon>fabids</taxon>
        <taxon>Fabales</taxon>
        <taxon>Fabaceae</taxon>
        <taxon>Papilionoideae</taxon>
        <taxon>50 kb inversion clade</taxon>
        <taxon>NPAAA clade</taxon>
        <taxon>indigoferoid/millettioid clade</taxon>
        <taxon>Phaseoleae</taxon>
        <taxon>Sphenostylis</taxon>
    </lineage>
</organism>
<gene>
    <name evidence="2" type="ORF">AYBTSS11_LOCUS7467</name>
</gene>
<evidence type="ECO:0000313" key="3">
    <source>
        <dbReference type="Proteomes" id="UP001189624"/>
    </source>
</evidence>
<evidence type="ECO:0000313" key="2">
    <source>
        <dbReference type="EMBL" id="CAJ1936414.1"/>
    </source>
</evidence>
<proteinExistence type="predicted"/>
<feature type="compositionally biased region" description="Polar residues" evidence="1">
    <location>
        <begin position="23"/>
        <end position="33"/>
    </location>
</feature>
<name>A0AA86S5Z9_9FABA</name>
<dbReference type="Proteomes" id="UP001189624">
    <property type="component" value="Chromosome 3"/>
</dbReference>
<feature type="region of interest" description="Disordered" evidence="1">
    <location>
        <begin position="20"/>
        <end position="55"/>
    </location>
</feature>
<dbReference type="AlphaFoldDB" id="A0AA86S5Z9"/>
<keyword evidence="3" id="KW-1185">Reference proteome</keyword>